<name>A0A3B0YHK6_9ZZZZ</name>
<accession>A0A3B0YHK6</accession>
<proteinExistence type="predicted"/>
<evidence type="ECO:0000313" key="1">
    <source>
        <dbReference type="EMBL" id="VAW74732.1"/>
    </source>
</evidence>
<sequence length="228" mass="26429">MYAIIYIMKKIARIPKTKPSTETETVVKLTTKAKNPWAIAVGNRLQQSRQMADFNNIDQLLQQLPKQWHKKRSRFTNYEAGISLVPPEIVELVAEATQCSACWIMFGTGPIRDNGRDIQAVRHQNLVFKIEEIRKQKKLGALYKEAGLSKHKVEEYLNDPFKQIEERLSKKLEKSLKLSPGWMDEQHIENDPICNSFPDDLRELMTLYSNASEEKRQMLLKLARTVTE</sequence>
<reference evidence="1" key="1">
    <citation type="submission" date="2018-06" db="EMBL/GenBank/DDBJ databases">
        <authorList>
            <person name="Zhirakovskaya E."/>
        </authorList>
    </citation>
    <scope>NUCLEOTIDE SEQUENCE</scope>
</reference>
<dbReference type="EMBL" id="UOFL01000062">
    <property type="protein sequence ID" value="VAW74732.1"/>
    <property type="molecule type" value="Genomic_DNA"/>
</dbReference>
<dbReference type="AlphaFoldDB" id="A0A3B0YHK6"/>
<protein>
    <submittedName>
        <fullName evidence="1">Uncharacterized protein</fullName>
    </submittedName>
</protein>
<gene>
    <name evidence="1" type="ORF">MNBD_GAMMA12-3075</name>
</gene>
<organism evidence="1">
    <name type="scientific">hydrothermal vent metagenome</name>
    <dbReference type="NCBI Taxonomy" id="652676"/>
    <lineage>
        <taxon>unclassified sequences</taxon>
        <taxon>metagenomes</taxon>
        <taxon>ecological metagenomes</taxon>
    </lineage>
</organism>